<dbReference type="AlphaFoldDB" id="A0AAU9EWM3"/>
<evidence type="ECO:0000259" key="2">
    <source>
        <dbReference type="Pfam" id="PF21537"/>
    </source>
</evidence>
<name>A0AAU9EWM3_9BACT</name>
<feature type="transmembrane region" description="Helical" evidence="1">
    <location>
        <begin position="42"/>
        <end position="62"/>
    </location>
</feature>
<dbReference type="EMBL" id="AP028679">
    <property type="protein sequence ID" value="BEQ13232.1"/>
    <property type="molecule type" value="Genomic_DNA"/>
</dbReference>
<evidence type="ECO:0000256" key="1">
    <source>
        <dbReference type="SAM" id="Phobius"/>
    </source>
</evidence>
<proteinExistence type="predicted"/>
<evidence type="ECO:0000313" key="4">
    <source>
        <dbReference type="Proteomes" id="UP001366166"/>
    </source>
</evidence>
<dbReference type="Proteomes" id="UP001366166">
    <property type="component" value="Chromosome"/>
</dbReference>
<evidence type="ECO:0000313" key="3">
    <source>
        <dbReference type="EMBL" id="BEQ13232.1"/>
    </source>
</evidence>
<keyword evidence="1" id="KW-1133">Transmembrane helix</keyword>
<dbReference type="RefSeq" id="WP_338604707.1">
    <property type="nucleotide sequence ID" value="NZ_AP028679.1"/>
</dbReference>
<sequence length="262" mass="28808">MVVVRPNRLFASLEALILAGLGLFMLTLSFSQDYWMLLNPKFRWLTGGAGGLLTLCGLVAALATGRRSGPLKTLVLAALLVVCLAWDQGAFSQPGVSPGAAPFTRSQQERIASRVSRGGHEYVKINLAELFVVAEEGDQAKLDQRYVLRAQVVDTPNLKSQGRFALVRLSVYCCLADAVWVGFLAAPADGVFPPMGSWVSVYGRLEPRPNAPQKSEAQLDSRTNRVSAINQRYYFQADKVVPLEPPAVPYMFEIRQQEPYAY</sequence>
<gene>
    <name evidence="3" type="ORF">FAK_02980</name>
</gene>
<keyword evidence="4" id="KW-1185">Reference proteome</keyword>
<dbReference type="Pfam" id="PF21537">
    <property type="entry name" value="DUF1980_C"/>
    <property type="match status" value="1"/>
</dbReference>
<accession>A0AAU9EWM3</accession>
<feature type="domain" description="DUF1980" evidence="2">
    <location>
        <begin position="160"/>
        <end position="233"/>
    </location>
</feature>
<protein>
    <recommendedName>
        <fullName evidence="2">DUF1980 domain-containing protein</fullName>
    </recommendedName>
</protein>
<feature type="transmembrane region" description="Helical" evidence="1">
    <location>
        <begin position="9"/>
        <end position="30"/>
    </location>
</feature>
<dbReference type="InterPro" id="IPR048447">
    <property type="entry name" value="DUF1980_C"/>
</dbReference>
<dbReference type="KEGG" id="dmp:FAK_02980"/>
<keyword evidence="1" id="KW-0812">Transmembrane</keyword>
<keyword evidence="1" id="KW-0472">Membrane</keyword>
<organism evidence="3 4">
    <name type="scientific">Desulfoferula mesophila</name>
    <dbReference type="NCBI Taxonomy" id="3058419"/>
    <lineage>
        <taxon>Bacteria</taxon>
        <taxon>Pseudomonadati</taxon>
        <taxon>Thermodesulfobacteriota</taxon>
        <taxon>Desulfarculia</taxon>
        <taxon>Desulfarculales</taxon>
        <taxon>Desulfarculaceae</taxon>
        <taxon>Desulfoferula</taxon>
    </lineage>
</organism>
<reference evidence="4" key="1">
    <citation type="journal article" date="2023" name="Arch. Microbiol.">
        <title>Desulfoferula mesophilus gen. nov. sp. nov., a mesophilic sulfate-reducing bacterium isolated from a brackish lake sediment.</title>
        <authorList>
            <person name="Watanabe T."/>
            <person name="Yabe T."/>
            <person name="Tsuji J.M."/>
            <person name="Fukui M."/>
        </authorList>
    </citation>
    <scope>NUCLEOTIDE SEQUENCE [LARGE SCALE GENOMIC DNA]</scope>
    <source>
        <strain evidence="4">12FAK</strain>
    </source>
</reference>